<evidence type="ECO:0000313" key="3">
    <source>
        <dbReference type="Proteomes" id="UP000269689"/>
    </source>
</evidence>
<dbReference type="Proteomes" id="UP000269689">
    <property type="component" value="Unassembled WGS sequence"/>
</dbReference>
<protein>
    <submittedName>
        <fullName evidence="2">Hint domain-containing protein</fullName>
    </submittedName>
</protein>
<dbReference type="Pfam" id="PF13403">
    <property type="entry name" value="Hint_2"/>
    <property type="match status" value="1"/>
</dbReference>
<sequence length="364" mass="40136">MTWVAARSKTQSTVFDPNGLKDAPFSGVIPRNNMPRGTIVIETTFPDQFSQPLDLIDYEHWQGFRRSLHMVLGPNGRLWVACEQGVNLMMSSLDLSDCVKDSPIRISFSWDIAQQKSWLSAEDLKSGQLYSKTLDCAVPSAIDDFARILFSTDDTVVTPAVSAIFVSTKVENIGYRSGLGAGALVETEWGPTPIEQVKAGDLVVTHAGDLVPVVALIKTEVPNFGRFQGVDLRRPFQNLSQTLSVSQDTYIMTDGVDVEYEFGHEFVSLRANHIAPFLPRASSKGAPVALRYQLLFSSDLAYRVAGISVHALSVVHDLRDKPLHRRTQLSHVSPVAIDQIDTKPTRKLLSHEATALLSGRYINA</sequence>
<reference evidence="2 3" key="1">
    <citation type="submission" date="2018-11" db="EMBL/GenBank/DDBJ databases">
        <title>Genomic Encyclopedia of Type Strains, Phase IV (KMG-IV): sequencing the most valuable type-strain genomes for metagenomic binning, comparative biology and taxonomic classification.</title>
        <authorList>
            <person name="Goeker M."/>
        </authorList>
    </citation>
    <scope>NUCLEOTIDE SEQUENCE [LARGE SCALE GENOMIC DNA]</scope>
    <source>
        <strain evidence="2 3">DSM 104731</strain>
    </source>
</reference>
<dbReference type="AlphaFoldDB" id="A0A3N4TXB6"/>
<name>A0A3N4TXB6_9RHOB</name>
<organism evidence="2 3">
    <name type="scientific">Pacificibacter maritimus</name>
    <dbReference type="NCBI Taxonomy" id="762213"/>
    <lineage>
        <taxon>Bacteria</taxon>
        <taxon>Pseudomonadati</taxon>
        <taxon>Pseudomonadota</taxon>
        <taxon>Alphaproteobacteria</taxon>
        <taxon>Rhodobacterales</taxon>
        <taxon>Roseobacteraceae</taxon>
        <taxon>Pacificibacter</taxon>
    </lineage>
</organism>
<dbReference type="EMBL" id="RKQK01000005">
    <property type="protein sequence ID" value="RPE63102.1"/>
    <property type="molecule type" value="Genomic_DNA"/>
</dbReference>
<proteinExistence type="predicted"/>
<dbReference type="OrthoDB" id="6305173at2"/>
<accession>A0A3N4TXB6</accession>
<evidence type="ECO:0000259" key="1">
    <source>
        <dbReference type="Pfam" id="PF13403"/>
    </source>
</evidence>
<evidence type="ECO:0000313" key="2">
    <source>
        <dbReference type="EMBL" id="RPE63102.1"/>
    </source>
</evidence>
<gene>
    <name evidence="2" type="ORF">EDD53_2699</name>
</gene>
<keyword evidence="3" id="KW-1185">Reference proteome</keyword>
<comment type="caution">
    <text evidence="2">The sequence shown here is derived from an EMBL/GenBank/DDBJ whole genome shotgun (WGS) entry which is preliminary data.</text>
</comment>
<feature type="domain" description="Hedgehog/Intein (Hint)" evidence="1">
    <location>
        <begin position="181"/>
        <end position="275"/>
    </location>
</feature>
<dbReference type="InterPro" id="IPR028992">
    <property type="entry name" value="Hedgehog/Intein_dom"/>
</dbReference>